<dbReference type="InterPro" id="IPR001584">
    <property type="entry name" value="Integrase_cat-core"/>
</dbReference>
<dbReference type="Proteomes" id="UP000448575">
    <property type="component" value="Unassembled WGS sequence"/>
</dbReference>
<gene>
    <name evidence="2" type="ORF">GTP41_20880</name>
</gene>
<organism evidence="2 3">
    <name type="scientific">Pseudoduganella guangdongensis</name>
    <dbReference type="NCBI Taxonomy" id="2692179"/>
    <lineage>
        <taxon>Bacteria</taxon>
        <taxon>Pseudomonadati</taxon>
        <taxon>Pseudomonadota</taxon>
        <taxon>Betaproteobacteria</taxon>
        <taxon>Burkholderiales</taxon>
        <taxon>Oxalobacteraceae</taxon>
        <taxon>Telluria group</taxon>
        <taxon>Pseudoduganella</taxon>
    </lineage>
</organism>
<name>A0A6N9HLL3_9BURK</name>
<feature type="domain" description="Integrase catalytic" evidence="1">
    <location>
        <begin position="264"/>
        <end position="469"/>
    </location>
</feature>
<protein>
    <recommendedName>
        <fullName evidence="1">Integrase catalytic domain-containing protein</fullName>
    </recommendedName>
</protein>
<dbReference type="GO" id="GO:0015074">
    <property type="term" value="P:DNA integration"/>
    <property type="evidence" value="ECO:0007669"/>
    <property type="project" value="InterPro"/>
</dbReference>
<accession>A0A6N9HLL3</accession>
<dbReference type="RefSeq" id="WP_161027514.1">
    <property type="nucleotide sequence ID" value="NZ_WWCJ01000018.1"/>
</dbReference>
<dbReference type="AlphaFoldDB" id="A0A6N9HLL3"/>
<evidence type="ECO:0000313" key="3">
    <source>
        <dbReference type="Proteomes" id="UP000448575"/>
    </source>
</evidence>
<dbReference type="InterPro" id="IPR012337">
    <property type="entry name" value="RNaseH-like_sf"/>
</dbReference>
<dbReference type="EMBL" id="WWCJ01000018">
    <property type="protein sequence ID" value="MYN04551.1"/>
    <property type="molecule type" value="Genomic_DNA"/>
</dbReference>
<evidence type="ECO:0000259" key="1">
    <source>
        <dbReference type="PROSITE" id="PS50994"/>
    </source>
</evidence>
<dbReference type="GO" id="GO:0003676">
    <property type="term" value="F:nucleic acid binding"/>
    <property type="evidence" value="ECO:0007669"/>
    <property type="project" value="InterPro"/>
</dbReference>
<dbReference type="InterPro" id="IPR036397">
    <property type="entry name" value="RNaseH_sf"/>
</dbReference>
<reference evidence="2 3" key="1">
    <citation type="submission" date="2019-12" db="EMBL/GenBank/DDBJ databases">
        <title>Novel species isolated from a subtropical stream in China.</title>
        <authorList>
            <person name="Lu H."/>
        </authorList>
    </citation>
    <scope>NUCLEOTIDE SEQUENCE [LARGE SCALE GENOMIC DNA]</scope>
    <source>
        <strain evidence="2 3">DS3</strain>
    </source>
</reference>
<keyword evidence="3" id="KW-1185">Reference proteome</keyword>
<comment type="caution">
    <text evidence="2">The sequence shown here is derived from an EMBL/GenBank/DDBJ whole genome shotgun (WGS) entry which is preliminary data.</text>
</comment>
<proteinExistence type="predicted"/>
<evidence type="ECO:0000313" key="2">
    <source>
        <dbReference type="EMBL" id="MYN04551.1"/>
    </source>
</evidence>
<sequence length="661" mass="75390">MFVIEPGQTLQHGLSMVKVVRVVGTQVVLQNLATLEERFAAADALYDEYIARRLIPVSPTKGASDPILLPYERSSFSMFGTDISEAARRHAFSLFKYITELRSLGYRCLRPTPILKLDFARLKQHLRSESEELVDLTLPTVYKWSCVYDKAQGDYRALIPDYSQRGAPGLGRRIPTETVEAIREVFRDLRQNGKKKIRVFDVMFDVQSQLQSRVPAEQVSLFRPSRSTVERMVKAEFSAYEVCVRNKGLAHAQKKYRSHFPRDAAMRPLEVVEFDDKDTRTFLIDELTNLPMGRAYVTPGVDQFASRCLGMSMSHRQRSTSSALDAFRSCMLPKGPVMRQAGLRLEVDDAFGPPGIAIFDNALYFHASALETAIREAGNSMCAWAKPYTPTEKSVVENFNGELVEYLLSELPGFGGEKKERNQIKDGIETATMGLTQFRNILFHWAYNVHPNKPRENGQTPAQRWASQMRHTRARLPANLDQFDAYFAHSHTVQLRPEGIRFLGLIYQSETLANLRRRLGSNAKVVFRYQSEGSLSRIFVLDPISQKYFTVPSAHPEYTARITLYQHRLIRKMARERMINNPALPDLLRARQELQSLICQSRLSVKRHERIWANNALPDSGRSAPVEKTIELVSEVEYQVGQIAEVVLESTDESWDIPEDF</sequence>
<dbReference type="PROSITE" id="PS50994">
    <property type="entry name" value="INTEGRASE"/>
    <property type="match status" value="1"/>
</dbReference>
<dbReference type="SUPFAM" id="SSF53098">
    <property type="entry name" value="Ribonuclease H-like"/>
    <property type="match status" value="1"/>
</dbReference>
<dbReference type="Gene3D" id="3.30.420.10">
    <property type="entry name" value="Ribonuclease H-like superfamily/Ribonuclease H"/>
    <property type="match status" value="1"/>
</dbReference>